<name>A0AAQ3K4Y2_9LILI</name>
<gene>
    <name evidence="3" type="ORF">Cni_G09516</name>
</gene>
<dbReference type="AlphaFoldDB" id="A0AAQ3K4Y2"/>
<protein>
    <recommendedName>
        <fullName evidence="5">Phospholipid/glycerol acyltransferase domain-containing protein</fullName>
    </recommendedName>
</protein>
<dbReference type="Proteomes" id="UP001327560">
    <property type="component" value="Chromosome 3"/>
</dbReference>
<dbReference type="PANTHER" id="PTHR15486">
    <property type="entry name" value="ANCIENT UBIQUITOUS PROTEIN"/>
    <property type="match status" value="1"/>
</dbReference>
<keyword evidence="4" id="KW-1185">Reference proteome</keyword>
<dbReference type="GO" id="GO:0016020">
    <property type="term" value="C:membrane"/>
    <property type="evidence" value="ECO:0007669"/>
    <property type="project" value="UniProtKB-SubCell"/>
</dbReference>
<dbReference type="GO" id="GO:0016791">
    <property type="term" value="F:phosphatase activity"/>
    <property type="evidence" value="ECO:0007669"/>
    <property type="project" value="TreeGrafter"/>
</dbReference>
<reference evidence="3 4" key="1">
    <citation type="submission" date="2023-10" db="EMBL/GenBank/DDBJ databases">
        <title>Chromosome-scale genome assembly provides insights into flower coloration mechanisms of Canna indica.</title>
        <authorList>
            <person name="Li C."/>
        </authorList>
    </citation>
    <scope>NUCLEOTIDE SEQUENCE [LARGE SCALE GENOMIC DNA]</scope>
    <source>
        <tissue evidence="3">Flower</tissue>
    </source>
</reference>
<sequence length="235" mass="26730">MEPGSVEVAFPKLHVPVASLRLPPRRHSSSRLRLPPYSFSVPLLSFSGMQLQVIPSFVDVCPRRRHPSLHQQPLHPLRPALDLHRPRSPCHRLHLQHQPPQRVALPIRTVWLSRNREQDKALMKRLLKEEELGGGRGLLVCPEGTTCREPYLLRFSPLFAEVSHEVAPMALQSWVTMFHDTSTGKLKYLDRLYFLMNSSPSYAVEFMAKAGTRRVGGRECDSREMANHLHGGTST</sequence>
<comment type="subcellular location">
    <subcellularLocation>
        <location evidence="1">Membrane</location>
    </subcellularLocation>
</comment>
<accession>A0AAQ3K4Y2</accession>
<evidence type="ECO:0000256" key="2">
    <source>
        <dbReference type="ARBA" id="ARBA00023136"/>
    </source>
</evidence>
<dbReference type="EMBL" id="CP136892">
    <property type="protein sequence ID" value="WOL00803.1"/>
    <property type="molecule type" value="Genomic_DNA"/>
</dbReference>
<dbReference type="GO" id="GO:0090447">
    <property type="term" value="F:glycerol-3-phosphate 2-O-acyltransferase activity"/>
    <property type="evidence" value="ECO:0007669"/>
    <property type="project" value="TreeGrafter"/>
</dbReference>
<proteinExistence type="predicted"/>
<evidence type="ECO:0000313" key="4">
    <source>
        <dbReference type="Proteomes" id="UP001327560"/>
    </source>
</evidence>
<evidence type="ECO:0000313" key="3">
    <source>
        <dbReference type="EMBL" id="WOL00803.1"/>
    </source>
</evidence>
<evidence type="ECO:0000256" key="1">
    <source>
        <dbReference type="ARBA" id="ARBA00004370"/>
    </source>
</evidence>
<dbReference type="SUPFAM" id="SSF69593">
    <property type="entry name" value="Glycerol-3-phosphate (1)-acyltransferase"/>
    <property type="match status" value="1"/>
</dbReference>
<dbReference type="GO" id="GO:0010143">
    <property type="term" value="P:cutin biosynthetic process"/>
    <property type="evidence" value="ECO:0007669"/>
    <property type="project" value="TreeGrafter"/>
</dbReference>
<evidence type="ECO:0008006" key="5">
    <source>
        <dbReference type="Google" id="ProtNLM"/>
    </source>
</evidence>
<keyword evidence="2" id="KW-0472">Membrane</keyword>
<dbReference type="PANTHER" id="PTHR15486:SF62">
    <property type="entry name" value="GLYCEROL-3-PHOSPHATE ACYLTRANSFERASE 2-RELATED"/>
    <property type="match status" value="1"/>
</dbReference>
<organism evidence="3 4">
    <name type="scientific">Canna indica</name>
    <name type="common">Indian-shot</name>
    <dbReference type="NCBI Taxonomy" id="4628"/>
    <lineage>
        <taxon>Eukaryota</taxon>
        <taxon>Viridiplantae</taxon>
        <taxon>Streptophyta</taxon>
        <taxon>Embryophyta</taxon>
        <taxon>Tracheophyta</taxon>
        <taxon>Spermatophyta</taxon>
        <taxon>Magnoliopsida</taxon>
        <taxon>Liliopsida</taxon>
        <taxon>Zingiberales</taxon>
        <taxon>Cannaceae</taxon>
        <taxon>Canna</taxon>
    </lineage>
</organism>